<keyword evidence="6" id="KW-0677">Repeat</keyword>
<dbReference type="EMBL" id="JBBPFD010000007">
    <property type="protein sequence ID" value="KAK7919037.1"/>
    <property type="molecule type" value="Genomic_DNA"/>
</dbReference>
<feature type="domain" description="Cadherin" evidence="14">
    <location>
        <begin position="1"/>
        <end position="49"/>
    </location>
</feature>
<feature type="domain" description="Cadherin" evidence="14">
    <location>
        <begin position="1650"/>
        <end position="1753"/>
    </location>
</feature>
<feature type="domain" description="Cadherin" evidence="14">
    <location>
        <begin position="3661"/>
        <end position="3764"/>
    </location>
</feature>
<dbReference type="GO" id="GO:0009653">
    <property type="term" value="P:anatomical structure morphogenesis"/>
    <property type="evidence" value="ECO:0007669"/>
    <property type="project" value="UniProtKB-ARBA"/>
</dbReference>
<keyword evidence="11" id="KW-0325">Glycoprotein</keyword>
<evidence type="ECO:0000256" key="8">
    <source>
        <dbReference type="ARBA" id="ARBA00022889"/>
    </source>
</evidence>
<comment type="subcellular location">
    <subcellularLocation>
        <location evidence="2">Cell membrane</location>
        <topology evidence="2">Single-pass type I membrane protein</topology>
    </subcellularLocation>
</comment>
<feature type="domain" description="Cadherin" evidence="14">
    <location>
        <begin position="2480"/>
        <end position="2577"/>
    </location>
</feature>
<feature type="domain" description="Cadherin" evidence="14">
    <location>
        <begin position="2978"/>
        <end position="3076"/>
    </location>
</feature>
<feature type="domain" description="Cadherin" evidence="14">
    <location>
        <begin position="937"/>
        <end position="1033"/>
    </location>
</feature>
<feature type="domain" description="Cadherin" evidence="14">
    <location>
        <begin position="2839"/>
        <end position="2970"/>
    </location>
</feature>
<dbReference type="PRINTS" id="PR00205">
    <property type="entry name" value="CADHERIN"/>
</dbReference>
<feature type="domain" description="Cadherin" evidence="14">
    <location>
        <begin position="3860"/>
        <end position="3969"/>
    </location>
</feature>
<feature type="domain" description="Cadherin" evidence="14">
    <location>
        <begin position="3773"/>
        <end position="3876"/>
    </location>
</feature>
<feature type="transmembrane region" description="Helical" evidence="13">
    <location>
        <begin position="3521"/>
        <end position="3546"/>
    </location>
</feature>
<organism evidence="15 16">
    <name type="scientific">Mugilogobius chulae</name>
    <name type="common">yellowstripe goby</name>
    <dbReference type="NCBI Taxonomy" id="88201"/>
    <lineage>
        <taxon>Eukaryota</taxon>
        <taxon>Metazoa</taxon>
        <taxon>Chordata</taxon>
        <taxon>Craniata</taxon>
        <taxon>Vertebrata</taxon>
        <taxon>Euteleostomi</taxon>
        <taxon>Actinopterygii</taxon>
        <taxon>Neopterygii</taxon>
        <taxon>Teleostei</taxon>
        <taxon>Neoteleostei</taxon>
        <taxon>Acanthomorphata</taxon>
        <taxon>Gobiaria</taxon>
        <taxon>Gobiiformes</taxon>
        <taxon>Gobioidei</taxon>
        <taxon>Gobiidae</taxon>
        <taxon>Gobionellinae</taxon>
        <taxon>Mugilogobius</taxon>
    </lineage>
</organism>
<evidence type="ECO:0000313" key="16">
    <source>
        <dbReference type="Proteomes" id="UP001460270"/>
    </source>
</evidence>
<feature type="domain" description="Cadherin" evidence="14">
    <location>
        <begin position="3190"/>
        <end position="3286"/>
    </location>
</feature>
<feature type="domain" description="Cadherin" evidence="14">
    <location>
        <begin position="2369"/>
        <end position="2472"/>
    </location>
</feature>
<dbReference type="InterPro" id="IPR020894">
    <property type="entry name" value="Cadherin_CS"/>
</dbReference>
<dbReference type="InterPro" id="IPR015919">
    <property type="entry name" value="Cadherin-like_sf"/>
</dbReference>
<dbReference type="FunFam" id="2.60.40.60:FF:000129">
    <property type="entry name" value="protocadherin alpha-C2 isoform X1"/>
    <property type="match status" value="6"/>
</dbReference>
<dbReference type="FunFam" id="2.60.40.60:FF:000002">
    <property type="entry name" value="Protocadherin alpha 2"/>
    <property type="match status" value="6"/>
</dbReference>
<keyword evidence="16" id="KW-1185">Reference proteome</keyword>
<feature type="domain" description="Cadherin" evidence="14">
    <location>
        <begin position="50"/>
        <end position="154"/>
    </location>
</feature>
<dbReference type="InterPro" id="IPR032455">
    <property type="entry name" value="Cadherin_C"/>
</dbReference>
<feature type="domain" description="Cadherin" evidence="14">
    <location>
        <begin position="3984"/>
        <end position="4081"/>
    </location>
</feature>
<feature type="domain" description="Cadherin" evidence="14">
    <location>
        <begin position="2201"/>
        <end position="2259"/>
    </location>
</feature>
<feature type="domain" description="Cadherin" evidence="14">
    <location>
        <begin position="1034"/>
        <end position="1143"/>
    </location>
</feature>
<evidence type="ECO:0000256" key="1">
    <source>
        <dbReference type="ARBA" id="ARBA00003436"/>
    </source>
</evidence>
<feature type="domain" description="Cadherin" evidence="14">
    <location>
        <begin position="2578"/>
        <end position="2687"/>
    </location>
</feature>
<dbReference type="InterPro" id="IPR013164">
    <property type="entry name" value="Cadherin_N"/>
</dbReference>
<evidence type="ECO:0000256" key="2">
    <source>
        <dbReference type="ARBA" id="ARBA00004251"/>
    </source>
</evidence>
<keyword evidence="9 13" id="KW-1133">Transmembrane helix</keyword>
<feature type="transmembrane region" description="Helical" evidence="13">
    <location>
        <begin position="4224"/>
        <end position="4255"/>
    </location>
</feature>
<sequence>MVLQNSLDREKQPRLYLKLVAVDGGSPQRSGTVNINIVVLDANDNAPVFNQSIYKASVTENSPKDTHIVTVNASDADSGVNGQVTYSFSKSKSPKGDYFEINQFTGTILVAKNLDYEKDNKFEFRVEAKDQGGLTDTCEVEIHVIDVNDNAPVINVMSFTSPVSEDSLVGTTIGIINVKDLDSGENGQVRCSVEGNAPVEIKTNVRNYYALVTNAPLDRETLSEFNITVIASDSGKPPLSVNKIFNLKISDVNDNAPVFTRAPYSATLSENNSPGFSVHSVVAKDPDENQNARVSYILEECDIAGSPVSGYISVNSETGVISATRSFDYEQTKGFVCIIKAQDGGSPPLSSNVTVKILIQDQNDNAPQVLYPVQTGGSLVAEMVPRSADVGYLVTKVVAVDVDSGQNAWLSYKLQKAADRALFEVGSQNGEIRTIRQVTDKDAVKQRLAVIVEDNGQPSRSATVIVNVAVADSFPEVLSEFTDFTHDKEYNDNLTFYLVLALAVVSFLFITCVVVIISVKIYRWRQSRILYHSNLPVIPYYPPRYSDTLGTGTLPHVYNYDTCRTTDSRKSDCKFGRAGSQNVLMMDPSSTGTMQRIQSEKSILDEPDSPLEISYSIPEEMARGSLVGNIAHDLGLDVKRLHSRKARIHTGESDEYIQFNKERGVLVIKEKIDREALCGQTTPCALHFQIVLENPIEVFPITVEITDINDNPPSFDKQEWQFEISESAVVGSKFMLEKAVDPDIGRNGLQSYILKPSDNFILKLHDQSDGGKKVEMILQKPLDREKEEIVSLLLTAVDGGEPQRSGTILIHITVLDANDNAPVFTQSIYKANINENAVKGTLITQVSATDADKGSNGEVSYIIGNSMTSSSKLFRITEEGNIILSGQVDYEKAKIYEIDIKANDRGGLSDSSKVIIEIGDINDNSPIITLISTSQIIVENSPSETVVAVINVNDPDSEENGKVKCLINKNIPFAISSSANNLYNIITDAELDRELNSEYNITVTCSDEGVPSLSSSVTLTLYISDVNDNAPVFDRSSYEAYIVENNSPGLSIFTVKATDADWNQNARVSYILEDSSVNGVPVSSYVSVSADSGVIHAVRSFDYEQIKDFQLCIKAQDGGSPPLSSNVTVKILIQDQNDNAPQVLYPVQTGGSLVAEMVPRSADVGYLVTKVVAVDVDSGQNSWLSFKLQKAADRALFEVGSQNGEIRTIRQVTDKDAVKQRLAVIVEDNGQPSRSATVIVNVAVADSFPEVLSEFTDFTHDKEYNDNLTFYLVLALAVVSFLFITCVVVIISVKIYRWRQSRILYHSNLPVIPYYPPRYSDTLGTGTLPHVYNYDTCRTTDSRKSDCKFGRAGSQNILMMDPSSTGTMQRIQSEKSILDEPDSPLECNMSARFLMTLHSLKKCGLFDYCIRSENLRTMGRQVLLCFSLAFVGCVLGQISYSIPEEMARGSLVGNIAHDLGLDVKRLQLRKARIHTGESEEYVEFNKERGVLIIKQKIDREALCGQTTPCALHFQIVLENPIEVFPITVEITDINDNSPLFDKLERKFEISESAVVGSKFMLKTAIDPDIGRNGLQSYTLKPSDNFILKLHDQSDGGKKVEMILQKPLDREKEEIVSLLLTAVDGGEPQRSGTMLIHIIVLDVNDNAPVFTQSVYKASIKENAVKGTLITQVSATDADKGSNGEVSYIIGIRKRSSSNLFQITQKGEILLNGKVDYERDKIYEIDVEATDQGGLSDSSKVIIEIGDINDNSPIITIISKSEIIVENSPTETIVAVMSVNDPDSEENGKVNCVINKYIPFVISSSTNNLHNIITDSKLDREIDSEYNITVTCSDEGVPSLSSSVTLTLHISDVNDNAPVFDRSSYEAYVVENNSPGLSIFTVKATDADWNQNARVSYILEDSSVNGVPVSSYVSVSADSGVIHAVRSFDYEQIKDFQLCVKAQDGGSPPLSSNVTVKILIQDQNDNAPQVLYPVQTGGSLVAEMVPRSADVGYLVTKVVAVDVDSGQNAWLSYKLQKAADRALFEVGSQNGEIRTIRQVTDKDAVKQRLAVIVEDNGQPSRSATVIVNVAVADSFPEVLSEFTDLTHDKEYNDNLTFYLVLALAVVSFLFITCLVVIISVKIYRWRQSRILYHSNCQTMGRQVLMCFSLAFVGCVLGQISYSIPEEMARGSLVGNIAHDLGLDVKRLKLRKARIHTGESEEYIQYNKERGVLVIKEKIDREALCGQTTPCALHFQIVLENPIEVFPFLVEVTDINDNSPSFDKQERRIEISESAVVGSKFMLETAIDLDIGKNGLQSYTLNPSDNFILKLHDQSDGGKKVEMILQKPLDREKEENVSLLLTAVDGGEPQRSGTMLIHITVLDVNDNAPVFTQSVYKASIKENAVKGTLITQVSATDADKGSNGEVSYIIGNSMRGSSKVFQTTPEGNILLNGPIDYEKSKKYEINIEATDRGGLSDSSKVIIEINDINDNNPIIGMISKSDSIVENSPSETVVAVMNVNDPDEEENGKVSCVINKNIPFVISSSVSNLYNIITDGELDRESNSEYNITVTCSDEGVPSLSSSVTLTLHISDVNDNAPVFDRSSYEAYIVENNSPGLSIFTVKATDADWNQNARVSYILEDSSVNGVPVSSYVSVSADSGVIHAVRSFDYEQIKDFQLCVKAQDGGSPPLSSNVTVKILIQDQNDNAPQVLYPVQTGGSLVAEMVPRSADVGYLVTKVVAVDVDSGQNAWLSYKLQKAADRALFEVGSQNGEIRTIRQVTDKDAVKQRLAVIVEDNGQPSRSATVIVNVAVADSFPEVLSEFTDFTHDKEYNDNLTFYLVLALAVVPFCSSRVIDKEFLHLISTIAASDRTMKRRVVLIVTLCSFCTVLGQLSYSIPEEMAPGSIVGNVAQDLGLDIKRLESGKARVFTRDTTYIELNRERGMLVIKDRIDREVLCGQISLCALHFQILLENPMEFYSATVEIKDINDNAPVFINNNVLNISESVAVGTTFTLDTATDLDVGANGLKSYFIKPSDMFSLKISEEGSKNVEMVLNAPLDREKMDHISLVLTAVDGGEPQLSGTMQIRIAILDFNDNAPIFSQPVYKSTVKENSPLGTLVVKVTATDADKGSNSKITYSITNAADQKRGLFVINKESGEVTLNGKIDYENSKQYEINIRASDNGGLTGTCKLIVDVLDLNDNCPNIHIMSKSNVISEGVKPNTVVSMINVEDEDSGENGKVNCFIDTENEFALKSKTVNFYTLQTENELDRERESEYNITVTCSDEGVPSLSSSVTLTLHISDVNDNAPVFDRSSYEAYIVENNSPGLSIFTVKATDADWNQNARVSYILEDSSVNGVPVSSYVSVSADSGVIHAVRSFDYEQIKDFQLCVKAQDGGSPPLSSNVTVKILIQDQNDNAPQVLYPVQTGGSLVAEMVPRSADVGYLVTKVVAVDVDSGQNAWLSYKLQKATDRALFEVGSQNGEIRTIRQVTDKDAVKQRLAVIVEDNGQPSRSATVIVNVAVADSFPEVLSEFTDLTHDKEYNDNLTFYLVLALAVVSFLFITCVVVIISVKIYRWRQSRILYHSNLPVIPYYPPRYSDTLGTGTLPHVYNYDTCRTTDSRKSDCKFGRAGCQNVEMILQKPLDREKEEIVSLLLTAVDGGEPQRSGTMLIHITVLDVNDNAPVFTQSIYKASIKENAVKGTLITQVSATDADKGSNGEVSYVIGNSMTSSSKLFRITEKGDILLNGRIDYEKAKKYEIDIEVTDRGGLSDSSKILIEIGDINDNNPVITVISKSDFIVENSPTETVVAVMNVNDPDSKENGKVSCVINKNNPFAIFSSANNLHNIITDSKLDREIYSEYNITVTCSDEGVPSLSSSVTLTLHISDSSYEAYIVENNSPGLSIFTVKATDADWNQNARVSYILEDSSVNGVPVSSYVSVSADSGVIHAVRSFDYEQIKDFQLCVKAQDGGSPPLSSNVTVKILVQDQNDNAPQVLYPVQTGGSLVAEMVPRSADVGYLVTKVVAVDVDSGQNAWLSYKLQKAADRALFEVGSQNGEIRTIRQVTDKDAVKQRLAVIVEDNGQPSRSATVIVNVAVADSFPEVLSEFTDFTHDKEYNDNLTFYLVLALAVVSFLFITCVVVIISVKIYRWRQSRILFHSNLPVIPYYPPRYSDTLGTGTLPHVYNYDTCRTTDSRKSDCKFGRAGSQNVLMMDPSSTGTMQRMQSERSILDEPDSPLEVSFSSSSSSSSIVVVVVVVVVAVAVAVVVLAVEAAEAVGVVYLRNCA</sequence>
<feature type="domain" description="Cadherin" evidence="14">
    <location>
        <begin position="155"/>
        <end position="259"/>
    </location>
</feature>
<dbReference type="Pfam" id="PF16492">
    <property type="entry name" value="Cadherin_C_2"/>
    <property type="match status" value="5"/>
</dbReference>
<keyword evidence="4 13" id="KW-0812">Transmembrane</keyword>
<feature type="domain" description="Cadherin" evidence="14">
    <location>
        <begin position="1541"/>
        <end position="1649"/>
    </location>
</feature>
<feature type="domain" description="Cadherin" evidence="14">
    <location>
        <begin position="2702"/>
        <end position="2799"/>
    </location>
</feature>
<keyword evidence="3" id="KW-1003">Cell membrane</keyword>
<evidence type="ECO:0000256" key="10">
    <source>
        <dbReference type="ARBA" id="ARBA00023136"/>
    </source>
</evidence>
<feature type="domain" description="Cadherin" evidence="14">
    <location>
        <begin position="3612"/>
        <end position="3660"/>
    </location>
</feature>
<feature type="domain" description="Cadherin" evidence="14">
    <location>
        <begin position="609"/>
        <end position="715"/>
    </location>
</feature>
<keyword evidence="5" id="KW-0732">Signal</keyword>
<dbReference type="Proteomes" id="UP001460270">
    <property type="component" value="Unassembled WGS sequence"/>
</dbReference>
<protein>
    <recommendedName>
        <fullName evidence="14">Cadherin domain-containing protein</fullName>
    </recommendedName>
</protein>
<keyword evidence="10 13" id="KW-0472">Membrane</keyword>
<feature type="domain" description="Cadherin" evidence="14">
    <location>
        <begin position="1983"/>
        <end position="2080"/>
    </location>
</feature>
<feature type="domain" description="Cadherin" evidence="14">
    <location>
        <begin position="3411"/>
        <end position="3508"/>
    </location>
</feature>
<evidence type="ECO:0000256" key="9">
    <source>
        <dbReference type="ARBA" id="ARBA00022989"/>
    </source>
</evidence>
<feature type="transmembrane region" description="Helical" evidence="13">
    <location>
        <begin position="2093"/>
        <end position="2121"/>
    </location>
</feature>
<evidence type="ECO:0000256" key="4">
    <source>
        <dbReference type="ARBA" id="ARBA00022692"/>
    </source>
</evidence>
<evidence type="ECO:0000259" key="14">
    <source>
        <dbReference type="PROSITE" id="PS50268"/>
    </source>
</evidence>
<dbReference type="PANTHER" id="PTHR24028">
    <property type="entry name" value="CADHERIN-87A"/>
    <property type="match status" value="1"/>
</dbReference>
<feature type="domain" description="Cadherin" evidence="14">
    <location>
        <begin position="825"/>
        <end position="928"/>
    </location>
</feature>
<dbReference type="SMART" id="SM00112">
    <property type="entry name" value="CA"/>
    <property type="match status" value="31"/>
</dbReference>
<dbReference type="GO" id="GO:0007156">
    <property type="term" value="P:homophilic cell adhesion via plasma membrane adhesion molecules"/>
    <property type="evidence" value="ECO:0007669"/>
    <property type="project" value="InterPro"/>
</dbReference>
<dbReference type="Gene3D" id="2.60.40.60">
    <property type="entry name" value="Cadherins"/>
    <property type="match status" value="34"/>
</dbReference>
<comment type="caution">
    <text evidence="15">The sequence shown here is derived from an EMBL/GenBank/DDBJ whole genome shotgun (WGS) entry which is preliminary data.</text>
</comment>
<dbReference type="FunFam" id="2.60.40.60:FF:000007">
    <property type="entry name" value="Protocadherin alpha 2"/>
    <property type="match status" value="4"/>
</dbReference>
<evidence type="ECO:0000313" key="15">
    <source>
        <dbReference type="EMBL" id="KAK7919037.1"/>
    </source>
</evidence>
<dbReference type="CDD" id="cd11304">
    <property type="entry name" value="Cadherin_repeat"/>
    <property type="match status" value="30"/>
</dbReference>
<name>A0AAW0PFZ2_9GOBI</name>
<keyword evidence="7 12" id="KW-0106">Calcium</keyword>
<feature type="domain" description="Cadherin" evidence="14">
    <location>
        <begin position="3287"/>
        <end position="3396"/>
    </location>
</feature>
<dbReference type="SUPFAM" id="SSF49313">
    <property type="entry name" value="Cadherin-like"/>
    <property type="match status" value="33"/>
</dbReference>
<dbReference type="InterPro" id="IPR050174">
    <property type="entry name" value="Protocadherin/Cadherin-CA"/>
</dbReference>
<feature type="transmembrane region" description="Helical" evidence="13">
    <location>
        <begin position="2141"/>
        <end position="2159"/>
    </location>
</feature>
<dbReference type="PROSITE" id="PS00232">
    <property type="entry name" value="CADHERIN_1"/>
    <property type="match status" value="18"/>
</dbReference>
<evidence type="ECO:0000256" key="6">
    <source>
        <dbReference type="ARBA" id="ARBA00022737"/>
    </source>
</evidence>
<proteinExistence type="predicted"/>
<keyword evidence="8" id="KW-0130">Cell adhesion</keyword>
<feature type="transmembrane region" description="Helical" evidence="13">
    <location>
        <begin position="1421"/>
        <end position="1440"/>
    </location>
</feature>
<dbReference type="Pfam" id="PF08266">
    <property type="entry name" value="Cadherin_2"/>
    <property type="match status" value="4"/>
</dbReference>
<feature type="domain" description="Cadherin" evidence="14">
    <location>
        <begin position="2260"/>
        <end position="2368"/>
    </location>
</feature>
<dbReference type="GO" id="GO:0005886">
    <property type="term" value="C:plasma membrane"/>
    <property type="evidence" value="ECO:0007669"/>
    <property type="project" value="UniProtKB-SubCell"/>
</dbReference>
<feature type="domain" description="Cadherin" evidence="14">
    <location>
        <begin position="3077"/>
        <end position="3181"/>
    </location>
</feature>
<evidence type="ECO:0000256" key="11">
    <source>
        <dbReference type="ARBA" id="ARBA00023180"/>
    </source>
</evidence>
<evidence type="ECO:0000256" key="7">
    <source>
        <dbReference type="ARBA" id="ARBA00022837"/>
    </source>
</evidence>
<dbReference type="FunFam" id="2.60.40.60:FF:000004">
    <property type="entry name" value="Protocadherin 1 gamma 2"/>
    <property type="match status" value="6"/>
</dbReference>
<evidence type="ECO:0000256" key="3">
    <source>
        <dbReference type="ARBA" id="ARBA00022475"/>
    </source>
</evidence>
<feature type="transmembrane region" description="Helical" evidence="13">
    <location>
        <begin position="494"/>
        <end position="519"/>
    </location>
</feature>
<dbReference type="PANTHER" id="PTHR24028:SF296">
    <property type="entry name" value="PROTOCADHERIN 1 GAMMA 11 PRECURSOR-RELATED"/>
    <property type="match status" value="1"/>
</dbReference>
<dbReference type="FunFam" id="2.60.40.60:FF:000001">
    <property type="entry name" value="Protocadherin alpha 2"/>
    <property type="match status" value="6"/>
</dbReference>
<evidence type="ECO:0000256" key="13">
    <source>
        <dbReference type="SAM" id="Phobius"/>
    </source>
</evidence>
<evidence type="ECO:0000256" key="5">
    <source>
        <dbReference type="ARBA" id="ARBA00022729"/>
    </source>
</evidence>
<feature type="domain" description="Cadherin" evidence="14">
    <location>
        <begin position="260"/>
        <end position="369"/>
    </location>
</feature>
<evidence type="ECO:0000256" key="12">
    <source>
        <dbReference type="PROSITE-ProRule" id="PRU00043"/>
    </source>
</evidence>
<feature type="transmembrane region" description="Helical" evidence="13">
    <location>
        <begin position="1268"/>
        <end position="1293"/>
    </location>
</feature>
<dbReference type="Pfam" id="PF00028">
    <property type="entry name" value="Cadherin"/>
    <property type="match status" value="28"/>
</dbReference>
<feature type="domain" description="Cadherin" evidence="14">
    <location>
        <begin position="1859"/>
        <end position="1968"/>
    </location>
</feature>
<dbReference type="FunFam" id="2.60.40.60:FF:000006">
    <property type="entry name" value="Protocadherin alpha 2"/>
    <property type="match status" value="4"/>
</dbReference>
<comment type="function">
    <text evidence="1">Potential calcium-dependent cell-adhesion protein. May be involved in the establishment and maintenance of specific neuronal connections in the brain.</text>
</comment>
<feature type="domain" description="Cadherin" evidence="14">
    <location>
        <begin position="1477"/>
        <end position="1540"/>
    </location>
</feature>
<gene>
    <name evidence="15" type="ORF">WMY93_010321</name>
</gene>
<dbReference type="PROSITE" id="PS50268">
    <property type="entry name" value="CADHERIN_2"/>
    <property type="match status" value="34"/>
</dbReference>
<dbReference type="InterPro" id="IPR002126">
    <property type="entry name" value="Cadherin-like_dom"/>
</dbReference>
<feature type="domain" description="Cadherin" evidence="14">
    <location>
        <begin position="1762"/>
        <end position="1858"/>
    </location>
</feature>
<feature type="transmembrane region" description="Helical" evidence="13">
    <location>
        <begin position="4096"/>
        <end position="4122"/>
    </location>
</feature>
<accession>A0AAW0PFZ2</accession>
<feature type="domain" description="Cadherin" evidence="14">
    <location>
        <begin position="716"/>
        <end position="824"/>
    </location>
</feature>
<reference evidence="16" key="1">
    <citation type="submission" date="2024-04" db="EMBL/GenBank/DDBJ databases">
        <title>Salinicola lusitanus LLJ914,a marine bacterium isolated from the Okinawa Trough.</title>
        <authorList>
            <person name="Li J."/>
        </authorList>
    </citation>
    <scope>NUCLEOTIDE SEQUENCE [LARGE SCALE GENOMIC DNA]</scope>
</reference>
<feature type="domain" description="Cadherin" evidence="14">
    <location>
        <begin position="1158"/>
        <end position="1255"/>
    </location>
</feature>
<dbReference type="GO" id="GO:0005509">
    <property type="term" value="F:calcium ion binding"/>
    <property type="evidence" value="ECO:0007669"/>
    <property type="project" value="UniProtKB-UniRule"/>
</dbReference>
<feature type="domain" description="Cadherin" evidence="14">
    <location>
        <begin position="384"/>
        <end position="481"/>
    </location>
</feature>